<evidence type="ECO:0000256" key="6">
    <source>
        <dbReference type="SAM" id="Phobius"/>
    </source>
</evidence>
<feature type="domain" description="GGDEF" evidence="7">
    <location>
        <begin position="378"/>
        <end position="517"/>
    </location>
</feature>
<sequence length="517" mass="57639">MSGKQSSFFSTVLHTSLGRSMALFLFIISVAVAAINSWTMWQSWQNELAESENDARNLSVSLARQAEDTFLQVDITLSEVVRQLNFYGIDYANTPPFARHLKELHDKLTQLHGLFIYDARGNWVVTTGNYIPAKANNADREYFIWHQQHTEQGIHIGHVIRSRSTGDLVIPVSMRLNDTNGDFAGVALATIKVDYFRHFYSYFIIGPKDALGLILADSSTLYVRPLPDSAINKNLSNSPLFTFALKASESGSATWVSLLDGVERIFGYARLERYPLIVTAGYDKDRIRTTWLQENIADALLNIAMLFMMLILGLFVLRQINTNARNQAELALVRDELTTINHTLQLLALLDGLTGLANRRQFDEFLERSLIHSQKSRLPVSLIMIDIDFFKRYNDTYGHVAGDACLKKVGSILGSLVHRQGDLVARYGGEEFAIILSEADASQVKQFADHVVVSIRAAAIAHISTDLPEKVVTISAGCATIVSDGQKWEAEMLKKSADKALYEAKLAGRNCAQAEES</sequence>
<keyword evidence="6" id="KW-0812">Transmembrane</keyword>
<evidence type="ECO:0000313" key="8">
    <source>
        <dbReference type="EMBL" id="BDD52034.1"/>
    </source>
</evidence>
<dbReference type="EC" id="2.7.7.65" evidence="3"/>
<keyword evidence="4" id="KW-0547">Nucleotide-binding</keyword>
<dbReference type="Gene3D" id="3.30.70.270">
    <property type="match status" value="1"/>
</dbReference>
<dbReference type="Proteomes" id="UP001320460">
    <property type="component" value="Chromosome"/>
</dbReference>
<evidence type="ECO:0000259" key="7">
    <source>
        <dbReference type="PROSITE" id="PS50887"/>
    </source>
</evidence>
<evidence type="ECO:0000256" key="5">
    <source>
        <dbReference type="ARBA" id="ARBA00034247"/>
    </source>
</evidence>
<dbReference type="Pfam" id="PF00990">
    <property type="entry name" value="GGDEF"/>
    <property type="match status" value="1"/>
</dbReference>
<accession>A0ABN6LS93</accession>
<keyword evidence="6" id="KW-1133">Transmembrane helix</keyword>
<dbReference type="CDD" id="cd12914">
    <property type="entry name" value="PDC1_DGC_like"/>
    <property type="match status" value="1"/>
</dbReference>
<dbReference type="EMBL" id="AP025334">
    <property type="protein sequence ID" value="BDD52034.1"/>
    <property type="molecule type" value="Genomic_DNA"/>
</dbReference>
<name>A0ABN6LS93_9ENTR</name>
<protein>
    <recommendedName>
        <fullName evidence="3">diguanylate cyclase</fullName>
        <ecNumber evidence="3">2.7.7.65</ecNumber>
    </recommendedName>
</protein>
<proteinExistence type="predicted"/>
<comment type="cofactor">
    <cofactor evidence="1">
        <name>Mg(2+)</name>
        <dbReference type="ChEBI" id="CHEBI:18420"/>
    </cofactor>
</comment>
<evidence type="ECO:0000256" key="3">
    <source>
        <dbReference type="ARBA" id="ARBA00012528"/>
    </source>
</evidence>
<organism evidence="8 9">
    <name type="scientific">Phytobacter diazotrophicus</name>
    <dbReference type="NCBI Taxonomy" id="395631"/>
    <lineage>
        <taxon>Bacteria</taxon>
        <taxon>Pseudomonadati</taxon>
        <taxon>Pseudomonadota</taxon>
        <taxon>Gammaproteobacteria</taxon>
        <taxon>Enterobacterales</taxon>
        <taxon>Enterobacteriaceae</taxon>
        <taxon>Phytobacter</taxon>
    </lineage>
</organism>
<keyword evidence="6" id="KW-0472">Membrane</keyword>
<dbReference type="InterPro" id="IPR000160">
    <property type="entry name" value="GGDEF_dom"/>
</dbReference>
<dbReference type="PANTHER" id="PTHR45138:SF9">
    <property type="entry name" value="DIGUANYLATE CYCLASE DGCM-RELATED"/>
    <property type="match status" value="1"/>
</dbReference>
<keyword evidence="4" id="KW-0342">GTP-binding</keyword>
<comment type="catalytic activity">
    <reaction evidence="5">
        <text>2 GTP = 3',3'-c-di-GMP + 2 diphosphate</text>
        <dbReference type="Rhea" id="RHEA:24898"/>
        <dbReference type="ChEBI" id="CHEBI:33019"/>
        <dbReference type="ChEBI" id="CHEBI:37565"/>
        <dbReference type="ChEBI" id="CHEBI:58805"/>
        <dbReference type="EC" id="2.7.7.65"/>
    </reaction>
</comment>
<gene>
    <name evidence="8" type="ORF">PDTA9734_35210</name>
</gene>
<evidence type="ECO:0000256" key="2">
    <source>
        <dbReference type="ARBA" id="ARBA00004665"/>
    </source>
</evidence>
<evidence type="ECO:0000313" key="9">
    <source>
        <dbReference type="Proteomes" id="UP001320460"/>
    </source>
</evidence>
<evidence type="ECO:0000256" key="1">
    <source>
        <dbReference type="ARBA" id="ARBA00001946"/>
    </source>
</evidence>
<dbReference type="CDD" id="cd12915">
    <property type="entry name" value="PDC2_DGC_like"/>
    <property type="match status" value="1"/>
</dbReference>
<dbReference type="SUPFAM" id="SSF55073">
    <property type="entry name" value="Nucleotide cyclase"/>
    <property type="match status" value="1"/>
</dbReference>
<dbReference type="SMART" id="SM00267">
    <property type="entry name" value="GGDEF"/>
    <property type="match status" value="1"/>
</dbReference>
<dbReference type="PANTHER" id="PTHR45138">
    <property type="entry name" value="REGULATORY COMPONENTS OF SENSORY TRANSDUCTION SYSTEM"/>
    <property type="match status" value="1"/>
</dbReference>
<dbReference type="InterPro" id="IPR050469">
    <property type="entry name" value="Diguanylate_Cyclase"/>
</dbReference>
<evidence type="ECO:0000256" key="4">
    <source>
        <dbReference type="ARBA" id="ARBA00023134"/>
    </source>
</evidence>
<dbReference type="CDD" id="cd01949">
    <property type="entry name" value="GGDEF"/>
    <property type="match status" value="1"/>
</dbReference>
<dbReference type="RefSeq" id="WP_125125000.1">
    <property type="nucleotide sequence ID" value="NZ_AP025334.1"/>
</dbReference>
<dbReference type="Pfam" id="PF22588">
    <property type="entry name" value="dCache_1_like"/>
    <property type="match status" value="1"/>
</dbReference>
<comment type="pathway">
    <text evidence="2">Purine metabolism; 3',5'-cyclic di-GMP biosynthesis.</text>
</comment>
<dbReference type="InterPro" id="IPR029787">
    <property type="entry name" value="Nucleotide_cyclase"/>
</dbReference>
<dbReference type="PROSITE" id="PS50887">
    <property type="entry name" value="GGDEF"/>
    <property type="match status" value="1"/>
</dbReference>
<dbReference type="Gene3D" id="3.30.450.20">
    <property type="entry name" value="PAS domain"/>
    <property type="match status" value="2"/>
</dbReference>
<feature type="transmembrane region" description="Helical" evidence="6">
    <location>
        <begin position="21"/>
        <end position="41"/>
    </location>
</feature>
<reference evidence="8 9" key="1">
    <citation type="submission" date="2021-12" db="EMBL/GenBank/DDBJ databases">
        <title>Complete genome sequence of Phytobacter diazotrophicus TA9734.</title>
        <authorList>
            <person name="Kubota H."/>
            <person name="Nakayama Y."/>
            <person name="Ariyoshi T."/>
        </authorList>
    </citation>
    <scope>NUCLEOTIDE SEQUENCE [LARGE SCALE GENOMIC DNA]</scope>
    <source>
        <strain evidence="8 9">TA9734</strain>
    </source>
</reference>
<dbReference type="InterPro" id="IPR043128">
    <property type="entry name" value="Rev_trsase/Diguanyl_cyclase"/>
</dbReference>
<keyword evidence="9" id="KW-1185">Reference proteome</keyword>
<dbReference type="InterPro" id="IPR054327">
    <property type="entry name" value="His-kinase-like_sensor"/>
</dbReference>
<dbReference type="NCBIfam" id="TIGR00254">
    <property type="entry name" value="GGDEF"/>
    <property type="match status" value="1"/>
</dbReference>
<feature type="transmembrane region" description="Helical" evidence="6">
    <location>
        <begin position="299"/>
        <end position="317"/>
    </location>
</feature>